<organism evidence="1 2">
    <name type="scientific">Paraburkholderia piptadeniae</name>
    <dbReference type="NCBI Taxonomy" id="1701573"/>
    <lineage>
        <taxon>Bacteria</taxon>
        <taxon>Pseudomonadati</taxon>
        <taxon>Pseudomonadota</taxon>
        <taxon>Betaproteobacteria</taxon>
        <taxon>Burkholderiales</taxon>
        <taxon>Burkholderiaceae</taxon>
        <taxon>Paraburkholderia</taxon>
    </lineage>
</organism>
<evidence type="ECO:0000313" key="1">
    <source>
        <dbReference type="EMBL" id="SIT44113.1"/>
    </source>
</evidence>
<proteinExistence type="predicted"/>
<keyword evidence="2" id="KW-1185">Reference proteome</keyword>
<dbReference type="EMBL" id="CYGY02000038">
    <property type="protein sequence ID" value="SIT44113.1"/>
    <property type="molecule type" value="Genomic_DNA"/>
</dbReference>
<name>A0A1N7S9W4_9BURK</name>
<reference evidence="1" key="1">
    <citation type="submission" date="2016-12" db="EMBL/GenBank/DDBJ databases">
        <authorList>
            <person name="Moulin L."/>
        </authorList>
    </citation>
    <scope>NUCLEOTIDE SEQUENCE [LARGE SCALE GENOMIC DNA]</scope>
    <source>
        <strain evidence="1">STM 7183</strain>
    </source>
</reference>
<dbReference type="Proteomes" id="UP000195569">
    <property type="component" value="Unassembled WGS sequence"/>
</dbReference>
<protein>
    <submittedName>
        <fullName evidence="1">Uncharacterized protein</fullName>
    </submittedName>
</protein>
<dbReference type="AlphaFoldDB" id="A0A1N7S9W4"/>
<evidence type="ECO:0000313" key="2">
    <source>
        <dbReference type="Proteomes" id="UP000195569"/>
    </source>
</evidence>
<comment type="caution">
    <text evidence="1">The sequence shown here is derived from an EMBL/GenBank/DDBJ whole genome shotgun (WGS) entry which is preliminary data.</text>
</comment>
<accession>A0A1N7S9W4</accession>
<gene>
    <name evidence="1" type="ORF">BN2476_380034</name>
</gene>
<sequence length="27" mass="2935">MFRYGKLNVVASAIMSPPFEDAGMTSD</sequence>